<dbReference type="PANTHER" id="PTHR15114">
    <property type="entry name" value="REPLICATION PROTEIN A3"/>
    <property type="match status" value="1"/>
</dbReference>
<dbReference type="CDD" id="cd04479">
    <property type="entry name" value="RPA3"/>
    <property type="match status" value="1"/>
</dbReference>
<dbReference type="GO" id="GO:0003697">
    <property type="term" value="F:single-stranded DNA binding"/>
    <property type="evidence" value="ECO:0007669"/>
    <property type="project" value="TreeGrafter"/>
</dbReference>
<dbReference type="GO" id="GO:0035861">
    <property type="term" value="C:site of double-strand break"/>
    <property type="evidence" value="ECO:0007669"/>
    <property type="project" value="TreeGrafter"/>
</dbReference>
<accession>A0A8K0JIG7</accession>
<evidence type="ECO:0000256" key="2">
    <source>
        <dbReference type="ARBA" id="ARBA00009761"/>
    </source>
</evidence>
<dbReference type="GO" id="GO:0006289">
    <property type="term" value="P:nucleotide-excision repair"/>
    <property type="evidence" value="ECO:0007669"/>
    <property type="project" value="TreeGrafter"/>
</dbReference>
<dbReference type="Proteomes" id="UP000812966">
    <property type="component" value="Unassembled WGS sequence"/>
</dbReference>
<comment type="caution">
    <text evidence="4">The sequence shown here is derived from an EMBL/GenBank/DDBJ whole genome shotgun (WGS) entry which is preliminary data.</text>
</comment>
<dbReference type="OrthoDB" id="188186at2759"/>
<dbReference type="GO" id="GO:0006284">
    <property type="term" value="P:base-excision repair"/>
    <property type="evidence" value="ECO:0007669"/>
    <property type="project" value="TreeGrafter"/>
</dbReference>
<dbReference type="AlphaFoldDB" id="A0A8K0JIG7"/>
<dbReference type="PANTHER" id="PTHR15114:SF1">
    <property type="entry name" value="REPLICATION PROTEIN A 14 KDA SUBUNIT"/>
    <property type="match status" value="1"/>
</dbReference>
<keyword evidence="5" id="KW-1185">Reference proteome</keyword>
<keyword evidence="3" id="KW-0539">Nucleus</keyword>
<gene>
    <name evidence="4" type="ORF">FFLO_04826</name>
</gene>
<dbReference type="SUPFAM" id="SSF50249">
    <property type="entry name" value="Nucleic acid-binding proteins"/>
    <property type="match status" value="1"/>
</dbReference>
<dbReference type="GO" id="GO:0006298">
    <property type="term" value="P:mismatch repair"/>
    <property type="evidence" value="ECO:0007669"/>
    <property type="project" value="TreeGrafter"/>
</dbReference>
<name>A0A8K0JIG7_9TREE</name>
<dbReference type="Gene3D" id="2.40.50.140">
    <property type="entry name" value="Nucleic acid-binding proteins"/>
    <property type="match status" value="1"/>
</dbReference>
<evidence type="ECO:0000313" key="5">
    <source>
        <dbReference type="Proteomes" id="UP000812966"/>
    </source>
</evidence>
<sequence length="109" mass="11743">MSLFGPTPRVNAARLAQYKSQTVRLTGKVVRMDGDTAIIEASDGGQVQIKLHREANISDPFVEILGKVNDDLTIKVFSSMNLGSDLDLGVVEKVVQLAHTDKASGVFSD</sequence>
<comment type="similarity">
    <text evidence="2">Belongs to the replication factor A protein 3 family.</text>
</comment>
<reference evidence="4" key="1">
    <citation type="submission" date="2020-04" db="EMBL/GenBank/DDBJ databases">
        <title>Analysis of mating type loci in Filobasidium floriforme.</title>
        <authorList>
            <person name="Nowrousian M."/>
        </authorList>
    </citation>
    <scope>NUCLEOTIDE SEQUENCE</scope>
    <source>
        <strain evidence="4">CBS 6242</strain>
    </source>
</reference>
<dbReference type="GO" id="GO:0000724">
    <property type="term" value="P:double-strand break repair via homologous recombination"/>
    <property type="evidence" value="ECO:0007669"/>
    <property type="project" value="TreeGrafter"/>
</dbReference>
<dbReference type="GO" id="GO:0006260">
    <property type="term" value="P:DNA replication"/>
    <property type="evidence" value="ECO:0007669"/>
    <property type="project" value="InterPro"/>
</dbReference>
<dbReference type="Pfam" id="PF08661">
    <property type="entry name" value="Rep_fac-A_3"/>
    <property type="match status" value="1"/>
</dbReference>
<proteinExistence type="inferred from homology"/>
<protein>
    <recommendedName>
        <fullName evidence="6">Replication factor A protein 3</fullName>
    </recommendedName>
</protein>
<dbReference type="InterPro" id="IPR013970">
    <property type="entry name" value="Rfa2"/>
</dbReference>
<comment type="subcellular location">
    <subcellularLocation>
        <location evidence="1">Nucleus</location>
    </subcellularLocation>
</comment>
<dbReference type="EMBL" id="JABELV010000110">
    <property type="protein sequence ID" value="KAG7530718.1"/>
    <property type="molecule type" value="Genomic_DNA"/>
</dbReference>
<evidence type="ECO:0008006" key="6">
    <source>
        <dbReference type="Google" id="ProtNLM"/>
    </source>
</evidence>
<dbReference type="GO" id="GO:0005662">
    <property type="term" value="C:DNA replication factor A complex"/>
    <property type="evidence" value="ECO:0007669"/>
    <property type="project" value="TreeGrafter"/>
</dbReference>
<dbReference type="GO" id="GO:0003684">
    <property type="term" value="F:damaged DNA binding"/>
    <property type="evidence" value="ECO:0007669"/>
    <property type="project" value="TreeGrafter"/>
</dbReference>
<evidence type="ECO:0000313" key="4">
    <source>
        <dbReference type="EMBL" id="KAG7530718.1"/>
    </source>
</evidence>
<evidence type="ECO:0000256" key="3">
    <source>
        <dbReference type="ARBA" id="ARBA00023242"/>
    </source>
</evidence>
<organism evidence="4 5">
    <name type="scientific">Filobasidium floriforme</name>
    <dbReference type="NCBI Taxonomy" id="5210"/>
    <lineage>
        <taxon>Eukaryota</taxon>
        <taxon>Fungi</taxon>
        <taxon>Dikarya</taxon>
        <taxon>Basidiomycota</taxon>
        <taxon>Agaricomycotina</taxon>
        <taxon>Tremellomycetes</taxon>
        <taxon>Filobasidiales</taxon>
        <taxon>Filobasidiaceae</taxon>
        <taxon>Filobasidium</taxon>
    </lineage>
</organism>
<dbReference type="InterPro" id="IPR012340">
    <property type="entry name" value="NA-bd_OB-fold"/>
</dbReference>
<evidence type="ECO:0000256" key="1">
    <source>
        <dbReference type="ARBA" id="ARBA00004123"/>
    </source>
</evidence>